<dbReference type="InterPro" id="IPR011006">
    <property type="entry name" value="CheY-like_superfamily"/>
</dbReference>
<dbReference type="InterPro" id="IPR004358">
    <property type="entry name" value="Sig_transdc_His_kin-like_C"/>
</dbReference>
<dbReference type="Pfam" id="PF00512">
    <property type="entry name" value="HisKA"/>
    <property type="match status" value="1"/>
</dbReference>
<dbReference type="PANTHER" id="PTHR45339:SF1">
    <property type="entry name" value="HYBRID SIGNAL TRANSDUCTION HISTIDINE KINASE J"/>
    <property type="match status" value="1"/>
</dbReference>
<evidence type="ECO:0000259" key="7">
    <source>
        <dbReference type="PROSITE" id="PS50110"/>
    </source>
</evidence>
<keyword evidence="8" id="KW-0418">Kinase</keyword>
<dbReference type="CDD" id="cd00082">
    <property type="entry name" value="HisKA"/>
    <property type="match status" value="1"/>
</dbReference>
<evidence type="ECO:0000256" key="5">
    <source>
        <dbReference type="PROSITE-ProRule" id="PRU00169"/>
    </source>
</evidence>
<dbReference type="SUPFAM" id="SSF47384">
    <property type="entry name" value="Homodimeric domain of signal transducing histidine kinase"/>
    <property type="match status" value="1"/>
</dbReference>
<dbReference type="SMART" id="SM00448">
    <property type="entry name" value="REC"/>
    <property type="match status" value="1"/>
</dbReference>
<dbReference type="EC" id="2.7.13.3" evidence="2"/>
<dbReference type="InterPro" id="IPR036890">
    <property type="entry name" value="HATPase_C_sf"/>
</dbReference>
<evidence type="ECO:0000256" key="1">
    <source>
        <dbReference type="ARBA" id="ARBA00000085"/>
    </source>
</evidence>
<proteinExistence type="predicted"/>
<dbReference type="Gene3D" id="3.40.50.2300">
    <property type="match status" value="1"/>
</dbReference>
<dbReference type="SMART" id="SM00388">
    <property type="entry name" value="HisKA"/>
    <property type="match status" value="1"/>
</dbReference>
<evidence type="ECO:0000256" key="4">
    <source>
        <dbReference type="ARBA" id="ARBA00023012"/>
    </source>
</evidence>
<dbReference type="FunFam" id="3.30.565.10:FF:000010">
    <property type="entry name" value="Sensor histidine kinase RcsC"/>
    <property type="match status" value="1"/>
</dbReference>
<keyword evidence="4" id="KW-0902">Two-component regulatory system</keyword>
<dbReference type="Pfam" id="PF00072">
    <property type="entry name" value="Response_reg"/>
    <property type="match status" value="1"/>
</dbReference>
<dbReference type="PANTHER" id="PTHR45339">
    <property type="entry name" value="HYBRID SIGNAL TRANSDUCTION HISTIDINE KINASE J"/>
    <property type="match status" value="1"/>
</dbReference>
<feature type="domain" description="Histidine kinase" evidence="6">
    <location>
        <begin position="158"/>
        <end position="378"/>
    </location>
</feature>
<dbReference type="InterPro" id="IPR001789">
    <property type="entry name" value="Sig_transdc_resp-reg_receiver"/>
</dbReference>
<dbReference type="Gene3D" id="1.10.287.130">
    <property type="match status" value="1"/>
</dbReference>
<dbReference type="Gene3D" id="3.30.565.10">
    <property type="entry name" value="Histidine kinase-like ATPase, C-terminal domain"/>
    <property type="match status" value="1"/>
</dbReference>
<feature type="modified residue" description="4-aspartylphosphate" evidence="5">
    <location>
        <position position="447"/>
    </location>
</feature>
<evidence type="ECO:0000256" key="2">
    <source>
        <dbReference type="ARBA" id="ARBA00012438"/>
    </source>
</evidence>
<comment type="catalytic activity">
    <reaction evidence="1">
        <text>ATP + protein L-histidine = ADP + protein N-phospho-L-histidine.</text>
        <dbReference type="EC" id="2.7.13.3"/>
    </reaction>
</comment>
<dbReference type="PRINTS" id="PR00344">
    <property type="entry name" value="BCTRLSENSOR"/>
</dbReference>
<dbReference type="Proteomes" id="UP000219281">
    <property type="component" value="Unassembled WGS sequence"/>
</dbReference>
<organism evidence="8 9">
    <name type="scientific">Pedobacter xixiisoli</name>
    <dbReference type="NCBI Taxonomy" id="1476464"/>
    <lineage>
        <taxon>Bacteria</taxon>
        <taxon>Pseudomonadati</taxon>
        <taxon>Bacteroidota</taxon>
        <taxon>Sphingobacteriia</taxon>
        <taxon>Sphingobacteriales</taxon>
        <taxon>Sphingobacteriaceae</taxon>
        <taxon>Pedobacter</taxon>
    </lineage>
</organism>
<dbReference type="SUPFAM" id="SSF55785">
    <property type="entry name" value="PYP-like sensor domain (PAS domain)"/>
    <property type="match status" value="1"/>
</dbReference>
<reference evidence="9" key="1">
    <citation type="submission" date="2017-09" db="EMBL/GenBank/DDBJ databases">
        <authorList>
            <person name="Varghese N."/>
            <person name="Submissions S."/>
        </authorList>
    </citation>
    <scope>NUCLEOTIDE SEQUENCE [LARGE SCALE GENOMIC DNA]</scope>
    <source>
        <strain evidence="9">CGMCC 1.12803</strain>
    </source>
</reference>
<evidence type="ECO:0000313" key="9">
    <source>
        <dbReference type="Proteomes" id="UP000219281"/>
    </source>
</evidence>
<dbReference type="CDD" id="cd17546">
    <property type="entry name" value="REC_hyHK_CKI1_RcsC-like"/>
    <property type="match status" value="1"/>
</dbReference>
<dbReference type="SUPFAM" id="SSF52172">
    <property type="entry name" value="CheY-like"/>
    <property type="match status" value="1"/>
</dbReference>
<keyword evidence="8" id="KW-0808">Transferase</keyword>
<dbReference type="PROSITE" id="PS50109">
    <property type="entry name" value="HIS_KIN"/>
    <property type="match status" value="1"/>
</dbReference>
<dbReference type="InterPro" id="IPR003594">
    <property type="entry name" value="HATPase_dom"/>
</dbReference>
<dbReference type="InterPro" id="IPR005467">
    <property type="entry name" value="His_kinase_dom"/>
</dbReference>
<name>A0A286A0G0_9SPHI</name>
<dbReference type="CDD" id="cd16922">
    <property type="entry name" value="HATPase_EvgS-ArcB-TorS-like"/>
    <property type="match status" value="1"/>
</dbReference>
<keyword evidence="9" id="KW-1185">Reference proteome</keyword>
<evidence type="ECO:0000256" key="3">
    <source>
        <dbReference type="ARBA" id="ARBA00022553"/>
    </source>
</evidence>
<dbReference type="SMART" id="SM00387">
    <property type="entry name" value="HATPase_c"/>
    <property type="match status" value="1"/>
</dbReference>
<dbReference type="EMBL" id="OCMT01000002">
    <property type="protein sequence ID" value="SOD15375.1"/>
    <property type="molecule type" value="Genomic_DNA"/>
</dbReference>
<dbReference type="SUPFAM" id="SSF55874">
    <property type="entry name" value="ATPase domain of HSP90 chaperone/DNA topoisomerase II/histidine kinase"/>
    <property type="match status" value="1"/>
</dbReference>
<dbReference type="InterPro" id="IPR036097">
    <property type="entry name" value="HisK_dim/P_sf"/>
</dbReference>
<dbReference type="AlphaFoldDB" id="A0A286A0G0"/>
<dbReference type="InterPro" id="IPR035965">
    <property type="entry name" value="PAS-like_dom_sf"/>
</dbReference>
<dbReference type="Pfam" id="PF02518">
    <property type="entry name" value="HATPase_c"/>
    <property type="match status" value="1"/>
</dbReference>
<feature type="domain" description="Response regulatory" evidence="7">
    <location>
        <begin position="398"/>
        <end position="515"/>
    </location>
</feature>
<gene>
    <name evidence="8" type="ORF">SAMN06297358_2367</name>
</gene>
<accession>A0A286A0G0</accession>
<sequence>MLDKKKDNATMLQASSEILTEMASMAKIGVWELDVLQIKARWSEEAFRIHGALNATDADIEQIEQGYTPEALLTLKSAIDEAINEGLPFDLELPFNHPLNKRTWIRMMGKPMKENGKTVKLYGAFLDVSARKETERNLIKAKELAEDADKLKTEFLSTMSHEIRTPLNAIIGFTDLLLVGETLPHQIESLNILKFSANNLMDLINDILDYHKIQSGKLGLEVVAINIRELLEHTLGYFKRQLEHTDVELNVRIASEVPQWVNGDRTRLAQVLTNLMTNAVKFTKKGSITVGLTTKKEGRVDFLVFSVADTGIGIAKEKLGLIFESFTQGSRDTTRKYGGTGLGLAISKKLIELQGGSIDVASKHGIGSTFTVCVPFLVPKNHQQSTVITEDDSLNGKHILLVEDNEVNVMLVSRLLKRWGVTFDVAENGQVAVDQTIERDYDLVLMDLHMPVMDGYQATRKIRQLEGAQQRVPIVALTASAVTVVREDMIQQGFDELVYKPYPPKELFAKLKMLLS</sequence>
<keyword evidence="3 5" id="KW-0597">Phosphoprotein</keyword>
<dbReference type="InterPro" id="IPR003661">
    <property type="entry name" value="HisK_dim/P_dom"/>
</dbReference>
<dbReference type="PROSITE" id="PS50110">
    <property type="entry name" value="RESPONSE_REGULATORY"/>
    <property type="match status" value="1"/>
</dbReference>
<protein>
    <recommendedName>
        <fullName evidence="2">histidine kinase</fullName>
        <ecNumber evidence="2">2.7.13.3</ecNumber>
    </recommendedName>
</protein>
<evidence type="ECO:0000259" key="6">
    <source>
        <dbReference type="PROSITE" id="PS50109"/>
    </source>
</evidence>
<evidence type="ECO:0000313" key="8">
    <source>
        <dbReference type="EMBL" id="SOD15375.1"/>
    </source>
</evidence>
<dbReference type="GO" id="GO:0000155">
    <property type="term" value="F:phosphorelay sensor kinase activity"/>
    <property type="evidence" value="ECO:0007669"/>
    <property type="project" value="InterPro"/>
</dbReference>
<dbReference type="Gene3D" id="3.30.450.20">
    <property type="entry name" value="PAS domain"/>
    <property type="match status" value="1"/>
</dbReference>